<protein>
    <recommendedName>
        <fullName evidence="2">HAT C-terminal dimerisation domain-containing protein</fullName>
    </recommendedName>
</protein>
<dbReference type="GO" id="GO:0046983">
    <property type="term" value="F:protein dimerization activity"/>
    <property type="evidence" value="ECO:0007669"/>
    <property type="project" value="InterPro"/>
</dbReference>
<name>A0A817KAD6_9BILA</name>
<dbReference type="Proteomes" id="UP000663873">
    <property type="component" value="Unassembled WGS sequence"/>
</dbReference>
<evidence type="ECO:0000313" key="7">
    <source>
        <dbReference type="EMBL" id="CAF4495377.1"/>
    </source>
</evidence>
<feature type="region of interest" description="Disordered" evidence="1">
    <location>
        <begin position="24"/>
        <end position="72"/>
    </location>
</feature>
<dbReference type="AlphaFoldDB" id="A0A817KAD6"/>
<evidence type="ECO:0000313" key="6">
    <source>
        <dbReference type="EMBL" id="CAF4449700.1"/>
    </source>
</evidence>
<dbReference type="Proteomes" id="UP000663825">
    <property type="component" value="Unassembled WGS sequence"/>
</dbReference>
<dbReference type="SUPFAM" id="SSF53098">
    <property type="entry name" value="Ribonuclease H-like"/>
    <property type="match status" value="1"/>
</dbReference>
<keyword evidence="10" id="KW-1185">Reference proteome</keyword>
<evidence type="ECO:0000313" key="4">
    <source>
        <dbReference type="EMBL" id="CAF3500522.1"/>
    </source>
</evidence>
<evidence type="ECO:0000313" key="9">
    <source>
        <dbReference type="Proteomes" id="UP000663825"/>
    </source>
</evidence>
<dbReference type="Proteomes" id="UP000663872">
    <property type="component" value="Unassembled WGS sequence"/>
</dbReference>
<feature type="compositionally biased region" description="Basic and acidic residues" evidence="1">
    <location>
        <begin position="24"/>
        <end position="36"/>
    </location>
</feature>
<dbReference type="EMBL" id="CAJOBO010003520">
    <property type="protein sequence ID" value="CAF4495377.1"/>
    <property type="molecule type" value="Genomic_DNA"/>
</dbReference>
<dbReference type="InterPro" id="IPR008906">
    <property type="entry name" value="HATC_C_dom"/>
</dbReference>
<dbReference type="EMBL" id="CAJNYT010003878">
    <property type="protein sequence ID" value="CAF3609581.1"/>
    <property type="molecule type" value="Genomic_DNA"/>
</dbReference>
<evidence type="ECO:0000313" key="3">
    <source>
        <dbReference type="EMBL" id="CAF2991165.1"/>
    </source>
</evidence>
<organism evidence="3 9">
    <name type="scientific">Rotaria socialis</name>
    <dbReference type="NCBI Taxonomy" id="392032"/>
    <lineage>
        <taxon>Eukaryota</taxon>
        <taxon>Metazoa</taxon>
        <taxon>Spiralia</taxon>
        <taxon>Gnathifera</taxon>
        <taxon>Rotifera</taxon>
        <taxon>Eurotatoria</taxon>
        <taxon>Bdelloidea</taxon>
        <taxon>Philodinida</taxon>
        <taxon>Philodinidae</taxon>
        <taxon>Rotaria</taxon>
    </lineage>
</organism>
<feature type="domain" description="HAT C-terminal dimerisation" evidence="2">
    <location>
        <begin position="113"/>
        <end position="180"/>
    </location>
</feature>
<evidence type="ECO:0000313" key="5">
    <source>
        <dbReference type="EMBL" id="CAF3609581.1"/>
    </source>
</evidence>
<proteinExistence type="predicted"/>
<dbReference type="EMBL" id="CAJNXB010000025">
    <property type="protein sequence ID" value="CAF2991165.1"/>
    <property type="molecule type" value="Genomic_DNA"/>
</dbReference>
<accession>A0A817KAD6</accession>
<dbReference type="EMBL" id="CAJNYD010003354">
    <property type="protein sequence ID" value="CAF3500522.1"/>
    <property type="molecule type" value="Genomic_DNA"/>
</dbReference>
<dbReference type="Proteomes" id="UP000663851">
    <property type="component" value="Unassembled WGS sequence"/>
</dbReference>
<evidence type="ECO:0000259" key="2">
    <source>
        <dbReference type="Pfam" id="PF05699"/>
    </source>
</evidence>
<reference evidence="3" key="1">
    <citation type="submission" date="2021-02" db="EMBL/GenBank/DDBJ databases">
        <authorList>
            <person name="Nowell W R."/>
        </authorList>
    </citation>
    <scope>NUCLEOTIDE SEQUENCE</scope>
</reference>
<dbReference type="EMBL" id="CAJOBR010006137">
    <property type="protein sequence ID" value="CAF4837590.1"/>
    <property type="molecule type" value="Genomic_DNA"/>
</dbReference>
<dbReference type="EMBL" id="CAJOBP010004744">
    <property type="protein sequence ID" value="CAF4449700.1"/>
    <property type="molecule type" value="Genomic_DNA"/>
</dbReference>
<evidence type="ECO:0000313" key="10">
    <source>
        <dbReference type="Proteomes" id="UP000663873"/>
    </source>
</evidence>
<gene>
    <name evidence="5" type="ORF">GRG538_LOCUS23106</name>
    <name evidence="7" type="ORF">HFQ381_LOCUS27357</name>
    <name evidence="4" type="ORF">LUA448_LOCUS25265</name>
    <name evidence="8" type="ORF">QYT958_LOCUS26166</name>
    <name evidence="3" type="ORF">TIS948_LOCUS969</name>
    <name evidence="6" type="ORF">UJA718_LOCUS22701</name>
</gene>
<dbReference type="OrthoDB" id="10050977at2759"/>
<feature type="compositionally biased region" description="Low complexity" evidence="1">
    <location>
        <begin position="38"/>
        <end position="63"/>
    </location>
</feature>
<dbReference type="Proteomes" id="UP000663833">
    <property type="component" value="Unassembled WGS sequence"/>
</dbReference>
<sequence length="184" mass="20673">MKLYGYFDPFGYAVLTNKERSKIERQLKQKQKEHNKFSTPTATLSSSTASSISVPSTSSATGSRHTEKQNNEKLSRLEKFLKSINKSISSEKCSPKTISEEISYYGSLLKKPTPMDAVTFWQSYGDQMPMLKVMAQQYLSTPGTTVASESAFSCSSYIGRKERARLSSENLSYTVFLKDKLRNA</sequence>
<evidence type="ECO:0000256" key="1">
    <source>
        <dbReference type="SAM" id="MobiDB-lite"/>
    </source>
</evidence>
<comment type="caution">
    <text evidence="3">The sequence shown here is derived from an EMBL/GenBank/DDBJ whole genome shotgun (WGS) entry which is preliminary data.</text>
</comment>
<dbReference type="Proteomes" id="UP000663848">
    <property type="component" value="Unassembled WGS sequence"/>
</dbReference>
<dbReference type="Pfam" id="PF05699">
    <property type="entry name" value="Dimer_Tnp_hAT"/>
    <property type="match status" value="1"/>
</dbReference>
<dbReference type="InterPro" id="IPR012337">
    <property type="entry name" value="RNaseH-like_sf"/>
</dbReference>
<evidence type="ECO:0000313" key="8">
    <source>
        <dbReference type="EMBL" id="CAF4837590.1"/>
    </source>
</evidence>